<sequence>MLDRSTSAADVVQGASSHSSSPGLSVVVSDYSGSVFGAGSATKVEMESFSDQVDWAEECQVAADARAATGSQESGYAAHRFYADLKRDIITALSASSSELPQELPWWTAAQNGTLLGTNVADQPAIDESGPVSNGQSDIGPSQPSSELSNAGYIPENEDMDDWSIPLPAGVTTDDFDMPEAGEPFPAVNMGMMAPQPPMQASGSVPMHGNLDDAAIPQQRQAQTFSGPPPAVMPPQQPIQASGSVPTYGNVNNAANYQQQQPQTFSGPLPAAIAPQLLMQAGGFDPPQGNFNYAAIQQQQQQPQAQTFPGHHQVAVPIPLLSTPENGLSEFDTAVSALSGALLNRRTPRPRSLHLPAEGMITPPPTVRAAPRQQTRRSSATAPRRPGQTTGLPQALKSHKRICTVPQEGCRANCPLLRDFPADHQRLATTPLRPTGTRMPPRGRDPGNINDDVPDGYRFKLWAHFSPPPK</sequence>
<feature type="region of interest" description="Disordered" evidence="1">
    <location>
        <begin position="121"/>
        <end position="170"/>
    </location>
</feature>
<feature type="region of interest" description="Disordered" evidence="1">
    <location>
        <begin position="1"/>
        <end position="24"/>
    </location>
</feature>
<proteinExistence type="predicted"/>
<comment type="caution">
    <text evidence="2">The sequence shown here is derived from an EMBL/GenBank/DDBJ whole genome shotgun (WGS) entry which is preliminary data.</text>
</comment>
<feature type="compositionally biased region" description="Polar residues" evidence="1">
    <location>
        <begin position="131"/>
        <end position="149"/>
    </location>
</feature>
<feature type="compositionally biased region" description="Polar residues" evidence="1">
    <location>
        <begin position="372"/>
        <end position="392"/>
    </location>
</feature>
<evidence type="ECO:0000256" key="1">
    <source>
        <dbReference type="SAM" id="MobiDB-lite"/>
    </source>
</evidence>
<dbReference type="AlphaFoldDB" id="A0AAJ0GJJ5"/>
<evidence type="ECO:0000313" key="3">
    <source>
        <dbReference type="Proteomes" id="UP001271007"/>
    </source>
</evidence>
<evidence type="ECO:0000313" key="2">
    <source>
        <dbReference type="EMBL" id="KAK3058779.1"/>
    </source>
</evidence>
<feature type="region of interest" description="Disordered" evidence="1">
    <location>
        <begin position="430"/>
        <end position="455"/>
    </location>
</feature>
<feature type="compositionally biased region" description="Low complexity" evidence="1">
    <location>
        <begin position="11"/>
        <end position="24"/>
    </location>
</feature>
<dbReference type="EMBL" id="JAWDJX010000001">
    <property type="protein sequence ID" value="KAK3058779.1"/>
    <property type="molecule type" value="Genomic_DNA"/>
</dbReference>
<organism evidence="2 3">
    <name type="scientific">Extremus antarcticus</name>
    <dbReference type="NCBI Taxonomy" id="702011"/>
    <lineage>
        <taxon>Eukaryota</taxon>
        <taxon>Fungi</taxon>
        <taxon>Dikarya</taxon>
        <taxon>Ascomycota</taxon>
        <taxon>Pezizomycotina</taxon>
        <taxon>Dothideomycetes</taxon>
        <taxon>Dothideomycetidae</taxon>
        <taxon>Mycosphaerellales</taxon>
        <taxon>Extremaceae</taxon>
        <taxon>Extremus</taxon>
    </lineage>
</organism>
<accession>A0AAJ0GJJ5</accession>
<keyword evidence="3" id="KW-1185">Reference proteome</keyword>
<dbReference type="Proteomes" id="UP001271007">
    <property type="component" value="Unassembled WGS sequence"/>
</dbReference>
<reference evidence="2" key="1">
    <citation type="submission" date="2023-04" db="EMBL/GenBank/DDBJ databases">
        <title>Black Yeasts Isolated from many extreme environments.</title>
        <authorList>
            <person name="Coleine C."/>
            <person name="Stajich J.E."/>
            <person name="Selbmann L."/>
        </authorList>
    </citation>
    <scope>NUCLEOTIDE SEQUENCE</scope>
    <source>
        <strain evidence="2">CCFEE 5312</strain>
    </source>
</reference>
<protein>
    <submittedName>
        <fullName evidence="2">Uncharacterized protein</fullName>
    </submittedName>
</protein>
<feature type="region of interest" description="Disordered" evidence="1">
    <location>
        <begin position="347"/>
        <end position="397"/>
    </location>
</feature>
<feature type="compositionally biased region" description="Low complexity" evidence="1">
    <location>
        <begin position="430"/>
        <end position="440"/>
    </location>
</feature>
<name>A0AAJ0GJJ5_9PEZI</name>
<gene>
    <name evidence="2" type="ORF">LTR09_000344</name>
</gene>